<accession>A0A3L7ACC8</accession>
<comment type="subcellular location">
    <subcellularLocation>
        <location evidence="1 7">Cell membrane</location>
        <topology evidence="1 7">Multi-pass membrane protein</topology>
    </subcellularLocation>
</comment>
<dbReference type="GO" id="GO:0055085">
    <property type="term" value="P:transmembrane transport"/>
    <property type="evidence" value="ECO:0007669"/>
    <property type="project" value="InterPro"/>
</dbReference>
<dbReference type="AlphaFoldDB" id="A0A3L7ACC8"/>
<dbReference type="PANTHER" id="PTHR30151:SF0">
    <property type="entry name" value="ABC TRANSPORTER PERMEASE PROTEIN MJ0413-RELATED"/>
    <property type="match status" value="1"/>
</dbReference>
<keyword evidence="6 7" id="KW-0472">Membrane</keyword>
<dbReference type="CDD" id="cd06261">
    <property type="entry name" value="TM_PBP2"/>
    <property type="match status" value="1"/>
</dbReference>
<keyword evidence="4 7" id="KW-0812">Transmembrane</keyword>
<name>A0A3L7ACC8_9HYPH</name>
<evidence type="ECO:0000313" key="10">
    <source>
        <dbReference type="Proteomes" id="UP000269692"/>
    </source>
</evidence>
<sequence length="271" mass="28452">MPATAVSPSAASAPRIRRGPWLPPRALGLLTLAALLLAWEVLPRLELVPPVLVAPLSTVLESGVASAGTFAEAMGVTMVEIAFALVFAYGVGGILGLVLGSVKPLRGAVLPLVSSIYAVPFIVAYPLLTAWIGIGMESKVIFAGIYGMFPMILATAAGVRTVDPAFVRAARSMGATRAQILFQVLVPAAFPSILSGLRIAGSLVTIGVVVAEMLASTAGLGFLITQYRSMFQTPEVYFGIILVLCLTGFLDFLIGCVERKAAAWRPRKELI</sequence>
<dbReference type="Proteomes" id="UP000269692">
    <property type="component" value="Unassembled WGS sequence"/>
</dbReference>
<evidence type="ECO:0000256" key="6">
    <source>
        <dbReference type="ARBA" id="ARBA00023136"/>
    </source>
</evidence>
<keyword evidence="2 7" id="KW-0813">Transport</keyword>
<feature type="transmembrane region" description="Helical" evidence="7">
    <location>
        <begin position="204"/>
        <end position="224"/>
    </location>
</feature>
<keyword evidence="10" id="KW-1185">Reference proteome</keyword>
<evidence type="ECO:0000256" key="1">
    <source>
        <dbReference type="ARBA" id="ARBA00004651"/>
    </source>
</evidence>
<keyword evidence="3" id="KW-1003">Cell membrane</keyword>
<feature type="transmembrane region" description="Helical" evidence="7">
    <location>
        <begin position="21"/>
        <end position="39"/>
    </location>
</feature>
<dbReference type="InterPro" id="IPR000515">
    <property type="entry name" value="MetI-like"/>
</dbReference>
<dbReference type="SUPFAM" id="SSF161098">
    <property type="entry name" value="MetI-like"/>
    <property type="match status" value="1"/>
</dbReference>
<comment type="similarity">
    <text evidence="7">Belongs to the binding-protein-dependent transport system permease family.</text>
</comment>
<dbReference type="OrthoDB" id="8138334at2"/>
<feature type="transmembrane region" description="Helical" evidence="7">
    <location>
        <begin position="140"/>
        <end position="160"/>
    </location>
</feature>
<keyword evidence="5 7" id="KW-1133">Transmembrane helix</keyword>
<evidence type="ECO:0000256" key="7">
    <source>
        <dbReference type="RuleBase" id="RU363032"/>
    </source>
</evidence>
<comment type="caution">
    <text evidence="9">The sequence shown here is derived from an EMBL/GenBank/DDBJ whole genome shotgun (WGS) entry which is preliminary data.</text>
</comment>
<evidence type="ECO:0000256" key="2">
    <source>
        <dbReference type="ARBA" id="ARBA00022448"/>
    </source>
</evidence>
<feature type="transmembrane region" description="Helical" evidence="7">
    <location>
        <begin position="82"/>
        <end position="102"/>
    </location>
</feature>
<dbReference type="GO" id="GO:0005886">
    <property type="term" value="C:plasma membrane"/>
    <property type="evidence" value="ECO:0007669"/>
    <property type="project" value="UniProtKB-SubCell"/>
</dbReference>
<dbReference type="PANTHER" id="PTHR30151">
    <property type="entry name" value="ALKANE SULFONATE ABC TRANSPORTER-RELATED, MEMBRANE SUBUNIT"/>
    <property type="match status" value="1"/>
</dbReference>
<feature type="transmembrane region" description="Helical" evidence="7">
    <location>
        <begin position="236"/>
        <end position="257"/>
    </location>
</feature>
<dbReference type="Pfam" id="PF00528">
    <property type="entry name" value="BPD_transp_1"/>
    <property type="match status" value="1"/>
</dbReference>
<protein>
    <submittedName>
        <fullName evidence="9">ABC transporter permease</fullName>
    </submittedName>
</protein>
<feature type="domain" description="ABC transmembrane type-1" evidence="8">
    <location>
        <begin position="74"/>
        <end position="254"/>
    </location>
</feature>
<gene>
    <name evidence="9" type="ORF">D9R14_13270</name>
</gene>
<dbReference type="Gene3D" id="1.10.3720.10">
    <property type="entry name" value="MetI-like"/>
    <property type="match status" value="1"/>
</dbReference>
<dbReference type="InterPro" id="IPR035906">
    <property type="entry name" value="MetI-like_sf"/>
</dbReference>
<evidence type="ECO:0000256" key="4">
    <source>
        <dbReference type="ARBA" id="ARBA00022692"/>
    </source>
</evidence>
<evidence type="ECO:0000256" key="3">
    <source>
        <dbReference type="ARBA" id="ARBA00022475"/>
    </source>
</evidence>
<reference evidence="9 10" key="1">
    <citation type="submission" date="2018-10" db="EMBL/GenBank/DDBJ databases">
        <title>Xanthobacter tagetidis genome sequencing and assembly.</title>
        <authorList>
            <person name="Maclea K.S."/>
            <person name="Goen A.E."/>
            <person name="Fatima S.A."/>
        </authorList>
    </citation>
    <scope>NUCLEOTIDE SEQUENCE [LARGE SCALE GENOMIC DNA]</scope>
    <source>
        <strain evidence="9 10">ATCC 700314</strain>
    </source>
</reference>
<dbReference type="PROSITE" id="PS50928">
    <property type="entry name" value="ABC_TM1"/>
    <property type="match status" value="1"/>
</dbReference>
<evidence type="ECO:0000259" key="8">
    <source>
        <dbReference type="PROSITE" id="PS50928"/>
    </source>
</evidence>
<evidence type="ECO:0000256" key="5">
    <source>
        <dbReference type="ARBA" id="ARBA00022989"/>
    </source>
</evidence>
<organism evidence="9 10">
    <name type="scientific">Xanthobacter tagetidis</name>
    <dbReference type="NCBI Taxonomy" id="60216"/>
    <lineage>
        <taxon>Bacteria</taxon>
        <taxon>Pseudomonadati</taxon>
        <taxon>Pseudomonadota</taxon>
        <taxon>Alphaproteobacteria</taxon>
        <taxon>Hyphomicrobiales</taxon>
        <taxon>Xanthobacteraceae</taxon>
        <taxon>Xanthobacter</taxon>
    </lineage>
</organism>
<dbReference type="EMBL" id="RCTF01000010">
    <property type="protein sequence ID" value="RLP77634.1"/>
    <property type="molecule type" value="Genomic_DNA"/>
</dbReference>
<feature type="transmembrane region" description="Helical" evidence="7">
    <location>
        <begin position="108"/>
        <end position="128"/>
    </location>
</feature>
<proteinExistence type="inferred from homology"/>
<evidence type="ECO:0000313" key="9">
    <source>
        <dbReference type="EMBL" id="RLP77634.1"/>
    </source>
</evidence>